<feature type="non-terminal residue" evidence="7">
    <location>
        <position position="1"/>
    </location>
</feature>
<dbReference type="GeneID" id="19339541"/>
<dbReference type="GO" id="GO:0008270">
    <property type="term" value="F:zinc ion binding"/>
    <property type="evidence" value="ECO:0007669"/>
    <property type="project" value="InterPro"/>
</dbReference>
<dbReference type="EMBL" id="KB446563">
    <property type="protein sequence ID" value="EME78796.1"/>
    <property type="molecule type" value="Genomic_DNA"/>
</dbReference>
<dbReference type="GO" id="GO:0003677">
    <property type="term" value="F:DNA binding"/>
    <property type="evidence" value="ECO:0007669"/>
    <property type="project" value="InterPro"/>
</dbReference>
<evidence type="ECO:0000313" key="7">
    <source>
        <dbReference type="EMBL" id="EME78796.1"/>
    </source>
</evidence>
<dbReference type="VEuPathDB" id="FungiDB:MYCFIDRAFT_43577"/>
<evidence type="ECO:0000256" key="2">
    <source>
        <dbReference type="ARBA" id="ARBA00022833"/>
    </source>
</evidence>
<name>M3A2W4_PSEFD</name>
<dbReference type="Proteomes" id="UP000016932">
    <property type="component" value="Unassembled WGS sequence"/>
</dbReference>
<proteinExistence type="predicted"/>
<dbReference type="AlphaFoldDB" id="M3A2W4"/>
<keyword evidence="5" id="KW-0539">Nucleus</keyword>
<dbReference type="HOGENOM" id="CLU_003487_2_0_1"/>
<evidence type="ECO:0000256" key="5">
    <source>
        <dbReference type="ARBA" id="ARBA00023242"/>
    </source>
</evidence>
<dbReference type="KEGG" id="pfj:MYCFIDRAFT_43577"/>
<evidence type="ECO:0000313" key="8">
    <source>
        <dbReference type="Proteomes" id="UP000016932"/>
    </source>
</evidence>
<dbReference type="eggNOG" id="KOG1721">
    <property type="taxonomic scope" value="Eukaryota"/>
</dbReference>
<dbReference type="GO" id="GO:0006351">
    <property type="term" value="P:DNA-templated transcription"/>
    <property type="evidence" value="ECO:0007669"/>
    <property type="project" value="InterPro"/>
</dbReference>
<protein>
    <recommendedName>
        <fullName evidence="6">Xylanolytic transcriptional activator regulatory domain-containing protein</fullName>
    </recommendedName>
</protein>
<evidence type="ECO:0000256" key="1">
    <source>
        <dbReference type="ARBA" id="ARBA00022723"/>
    </source>
</evidence>
<evidence type="ECO:0000259" key="6">
    <source>
        <dbReference type="Pfam" id="PF04082"/>
    </source>
</evidence>
<keyword evidence="8" id="KW-1185">Reference proteome</keyword>
<gene>
    <name evidence="7" type="ORF">MYCFIDRAFT_43577</name>
</gene>
<dbReference type="RefSeq" id="XP_007930544.1">
    <property type="nucleotide sequence ID" value="XM_007932353.1"/>
</dbReference>
<keyword evidence="1" id="KW-0479">Metal-binding</keyword>
<accession>M3A2W4</accession>
<reference evidence="7 8" key="1">
    <citation type="journal article" date="2012" name="PLoS Pathog.">
        <title>Diverse lifestyles and strategies of plant pathogenesis encoded in the genomes of eighteen Dothideomycetes fungi.</title>
        <authorList>
            <person name="Ohm R.A."/>
            <person name="Feau N."/>
            <person name="Henrissat B."/>
            <person name="Schoch C.L."/>
            <person name="Horwitz B.A."/>
            <person name="Barry K.W."/>
            <person name="Condon B.J."/>
            <person name="Copeland A.C."/>
            <person name="Dhillon B."/>
            <person name="Glaser F."/>
            <person name="Hesse C.N."/>
            <person name="Kosti I."/>
            <person name="LaButti K."/>
            <person name="Lindquist E.A."/>
            <person name="Lucas S."/>
            <person name="Salamov A.A."/>
            <person name="Bradshaw R.E."/>
            <person name="Ciuffetti L."/>
            <person name="Hamelin R.C."/>
            <person name="Kema G.H.J."/>
            <person name="Lawrence C."/>
            <person name="Scott J.A."/>
            <person name="Spatafora J.W."/>
            <person name="Turgeon B.G."/>
            <person name="de Wit P.J.G.M."/>
            <person name="Zhong S."/>
            <person name="Goodwin S.B."/>
            <person name="Grigoriev I.V."/>
        </authorList>
    </citation>
    <scope>NUCLEOTIDE SEQUENCE [LARGE SCALE GENOMIC DNA]</scope>
    <source>
        <strain evidence="7 8">CIRAD86</strain>
    </source>
</reference>
<dbReference type="CDD" id="cd12148">
    <property type="entry name" value="fungal_TF_MHR"/>
    <property type="match status" value="1"/>
</dbReference>
<keyword evidence="3" id="KW-0805">Transcription regulation</keyword>
<feature type="domain" description="Xylanolytic transcriptional activator regulatory" evidence="6">
    <location>
        <begin position="55"/>
        <end position="334"/>
    </location>
</feature>
<sequence length="449" mass="51002">MDQQGRDRIVALLLAGCDKQNYQEIVALFPSPRVLDVFLNDYLLTMEHSIDGWIHIPSCRPSETIPEFLTLMIAAGAILGRSSHAQKFGYALQDKARVANWELFERDNSNTRSLPALQAYATSLLIGTWSGNKRTMELAESAIPPLVTMLRRAGAFKKTRAPPQAPLPSDSPEELDRKWKAWIEAESHKRLAYHVFLHCVQVSIAFQTPPLISYAEITLDLPSPASLWRAKTSEEWRDQYNFHKLANAQLPSFVSSMCDAQTMGQVRHQIDLELTLYLVLMSHWCLAWEYTQLSSANKAQASCDLPWAGTLLASSKCQELRRLLDSFYVAIENWRVFVPKEVHMVSQLLRMNLCVAFEDLQLLAGKEGEEEARRVYPFLKQWYRSPECRQAMWHAGQVLRAARRPPGLSPNASRTATPDTPWLRDFNAVALYHAALAFWVYGLLSKAIV</sequence>
<dbReference type="InterPro" id="IPR007219">
    <property type="entry name" value="XnlR_reg_dom"/>
</dbReference>
<evidence type="ECO:0000256" key="3">
    <source>
        <dbReference type="ARBA" id="ARBA00023015"/>
    </source>
</evidence>
<organism evidence="7 8">
    <name type="scientific">Pseudocercospora fijiensis (strain CIRAD86)</name>
    <name type="common">Black leaf streak disease fungus</name>
    <name type="synonym">Mycosphaerella fijiensis</name>
    <dbReference type="NCBI Taxonomy" id="383855"/>
    <lineage>
        <taxon>Eukaryota</taxon>
        <taxon>Fungi</taxon>
        <taxon>Dikarya</taxon>
        <taxon>Ascomycota</taxon>
        <taxon>Pezizomycotina</taxon>
        <taxon>Dothideomycetes</taxon>
        <taxon>Dothideomycetidae</taxon>
        <taxon>Mycosphaerellales</taxon>
        <taxon>Mycosphaerellaceae</taxon>
        <taxon>Pseudocercospora</taxon>
    </lineage>
</organism>
<dbReference type="PANTHER" id="PTHR47660">
    <property type="entry name" value="TRANSCRIPTION FACTOR WITH C2H2 AND ZN(2)-CYS(6) DNA BINDING DOMAIN (EUROFUNG)-RELATED-RELATED"/>
    <property type="match status" value="1"/>
</dbReference>
<keyword evidence="4" id="KW-0804">Transcription</keyword>
<dbReference type="Pfam" id="PF04082">
    <property type="entry name" value="Fungal_trans"/>
    <property type="match status" value="1"/>
</dbReference>
<evidence type="ECO:0000256" key="4">
    <source>
        <dbReference type="ARBA" id="ARBA00023163"/>
    </source>
</evidence>
<dbReference type="PANTHER" id="PTHR47660:SF2">
    <property type="entry name" value="TRANSCRIPTION FACTOR WITH C2H2 AND ZN(2)-CYS(6) DNA BINDING DOMAIN (EUROFUNG)"/>
    <property type="match status" value="1"/>
</dbReference>
<keyword evidence="2" id="KW-0862">Zinc</keyword>
<dbReference type="OrthoDB" id="40579at2759"/>